<dbReference type="UniPathway" id="UPA00042">
    <property type="reaction ID" value="UER00497"/>
</dbReference>
<dbReference type="GO" id="GO:0009252">
    <property type="term" value="P:peptidoglycan biosynthetic process"/>
    <property type="evidence" value="ECO:0007669"/>
    <property type="project" value="TreeGrafter"/>
</dbReference>
<feature type="binding site" evidence="5 7">
    <location>
        <position position="136"/>
    </location>
    <ligand>
        <name>substrate</name>
    </ligand>
</feature>
<evidence type="ECO:0000256" key="1">
    <source>
        <dbReference type="ARBA" id="ARBA00000316"/>
    </source>
</evidence>
<dbReference type="EMBL" id="PVNS01000005">
    <property type="protein sequence ID" value="PRO65900.1"/>
    <property type="molecule type" value="Genomic_DNA"/>
</dbReference>
<comment type="caution">
    <text evidence="9">The sequence shown here is derived from an EMBL/GenBank/DDBJ whole genome shotgun (WGS) entry which is preliminary data.</text>
</comment>
<accession>A0A2P6MI08</accession>
<dbReference type="GO" id="GO:0008784">
    <property type="term" value="F:alanine racemase activity"/>
    <property type="evidence" value="ECO:0007669"/>
    <property type="project" value="UniProtKB-UniRule"/>
</dbReference>
<evidence type="ECO:0000256" key="4">
    <source>
        <dbReference type="ARBA" id="ARBA00023235"/>
    </source>
</evidence>
<dbReference type="SMART" id="SM01005">
    <property type="entry name" value="Ala_racemase_C"/>
    <property type="match status" value="1"/>
</dbReference>
<protein>
    <recommendedName>
        <fullName evidence="5">Alanine racemase</fullName>
        <ecNumber evidence="5">5.1.1.1</ecNumber>
    </recommendedName>
</protein>
<feature type="binding site" evidence="5 7">
    <location>
        <position position="315"/>
    </location>
    <ligand>
        <name>substrate</name>
    </ligand>
</feature>
<dbReference type="InterPro" id="IPR011079">
    <property type="entry name" value="Ala_racemase_C"/>
</dbReference>
<evidence type="ECO:0000256" key="3">
    <source>
        <dbReference type="ARBA" id="ARBA00022898"/>
    </source>
</evidence>
<organism evidence="9 10">
    <name type="scientific">Alkalicoccus urumqiensis</name>
    <name type="common">Bacillus urumqiensis</name>
    <dbReference type="NCBI Taxonomy" id="1548213"/>
    <lineage>
        <taxon>Bacteria</taxon>
        <taxon>Bacillati</taxon>
        <taxon>Bacillota</taxon>
        <taxon>Bacilli</taxon>
        <taxon>Bacillales</taxon>
        <taxon>Bacillaceae</taxon>
        <taxon>Alkalicoccus</taxon>
    </lineage>
</organism>
<feature type="active site" description="Proton acceptor; specific for D-alanine" evidence="5">
    <location>
        <position position="38"/>
    </location>
</feature>
<dbReference type="InterPro" id="IPR029066">
    <property type="entry name" value="PLP-binding_barrel"/>
</dbReference>
<dbReference type="SUPFAM" id="SSF51419">
    <property type="entry name" value="PLP-binding barrel"/>
    <property type="match status" value="1"/>
</dbReference>
<keyword evidence="4 5" id="KW-0413">Isomerase</keyword>
<dbReference type="GO" id="GO:0005829">
    <property type="term" value="C:cytosol"/>
    <property type="evidence" value="ECO:0007669"/>
    <property type="project" value="TreeGrafter"/>
</dbReference>
<evidence type="ECO:0000256" key="5">
    <source>
        <dbReference type="HAMAP-Rule" id="MF_01201"/>
    </source>
</evidence>
<proteinExistence type="inferred from homology"/>
<dbReference type="FunFam" id="3.20.20.10:FF:000002">
    <property type="entry name" value="Alanine racemase"/>
    <property type="match status" value="1"/>
</dbReference>
<evidence type="ECO:0000256" key="6">
    <source>
        <dbReference type="PIRSR" id="PIRSR600821-50"/>
    </source>
</evidence>
<dbReference type="SUPFAM" id="SSF50621">
    <property type="entry name" value="Alanine racemase C-terminal domain-like"/>
    <property type="match status" value="1"/>
</dbReference>
<dbReference type="Gene3D" id="3.20.20.10">
    <property type="entry name" value="Alanine racemase"/>
    <property type="match status" value="1"/>
</dbReference>
<dbReference type="PANTHER" id="PTHR30511">
    <property type="entry name" value="ALANINE RACEMASE"/>
    <property type="match status" value="1"/>
</dbReference>
<comment type="catalytic activity">
    <reaction evidence="1 5">
        <text>L-alanine = D-alanine</text>
        <dbReference type="Rhea" id="RHEA:20249"/>
        <dbReference type="ChEBI" id="CHEBI:57416"/>
        <dbReference type="ChEBI" id="CHEBI:57972"/>
        <dbReference type="EC" id="5.1.1.1"/>
    </reaction>
</comment>
<dbReference type="NCBIfam" id="TIGR00492">
    <property type="entry name" value="alr"/>
    <property type="match status" value="1"/>
</dbReference>
<dbReference type="InterPro" id="IPR001608">
    <property type="entry name" value="Ala_racemase_N"/>
</dbReference>
<comment type="pathway">
    <text evidence="5">Amino-acid biosynthesis; D-alanine biosynthesis; D-alanine from L-alanine: step 1/1.</text>
</comment>
<evidence type="ECO:0000256" key="2">
    <source>
        <dbReference type="ARBA" id="ARBA00001933"/>
    </source>
</evidence>
<dbReference type="Proteomes" id="UP000243650">
    <property type="component" value="Unassembled WGS sequence"/>
</dbReference>
<dbReference type="CDD" id="cd00430">
    <property type="entry name" value="PLPDE_III_AR"/>
    <property type="match status" value="1"/>
</dbReference>
<dbReference type="PRINTS" id="PR00992">
    <property type="entry name" value="ALARACEMASE"/>
</dbReference>
<comment type="similarity">
    <text evidence="5">Belongs to the alanine racemase family.</text>
</comment>
<evidence type="ECO:0000313" key="10">
    <source>
        <dbReference type="Proteomes" id="UP000243650"/>
    </source>
</evidence>
<dbReference type="Pfam" id="PF00842">
    <property type="entry name" value="Ala_racemase_C"/>
    <property type="match status" value="1"/>
</dbReference>
<evidence type="ECO:0000259" key="8">
    <source>
        <dbReference type="SMART" id="SM01005"/>
    </source>
</evidence>
<evidence type="ECO:0000256" key="7">
    <source>
        <dbReference type="PIRSR" id="PIRSR600821-52"/>
    </source>
</evidence>
<dbReference type="RefSeq" id="WP_105958584.1">
    <property type="nucleotide sequence ID" value="NZ_PVNS01000005.1"/>
</dbReference>
<feature type="domain" description="Alanine racemase C-terminal" evidence="8">
    <location>
        <begin position="247"/>
        <end position="372"/>
    </location>
</feature>
<comment type="function">
    <text evidence="5">Catalyzes the interconversion of L-alanine and D-alanine. May also act on other amino acids.</text>
</comment>
<gene>
    <name evidence="9" type="primary">alr</name>
    <name evidence="9" type="ORF">C6I21_06230</name>
</gene>
<dbReference type="Pfam" id="PF01168">
    <property type="entry name" value="Ala_racemase_N"/>
    <property type="match status" value="1"/>
</dbReference>
<evidence type="ECO:0000313" key="9">
    <source>
        <dbReference type="EMBL" id="PRO65900.1"/>
    </source>
</evidence>
<sequence>MTFYRDTWAEVDLDAIHSNTKNLRGLLDENVQIMAVVKADGYGHKAVPTAEEALAAGAQWLGTALLDEAIALREAGITAPILVLGMIRPEDVVTAAANDIIVTAFQPWWLERAEKAAAASGQSFDYHIKIDSGMHRLGLKTNEEIDAFASRAASAEFGRAVGMFTHFAQADEQETSYVEEQTARFQEVADRLESVIGSIPVRHCANSAAAMRFPEAGFSLVRFGISMYGLTPSPSITADLPFALKPAFSLHSRITHVKTLEPGDTVSYGRTYTAESRERAATVPIGYADGWIRMHQGGDVLVNGQRCPIIGRICMDQMIIRVPEGIESGELVTLIGAQGSEYVSMEEAAARLDTINYEIPCVISARVPRLLQKQGRKTEVYYNIL</sequence>
<dbReference type="InterPro" id="IPR009006">
    <property type="entry name" value="Ala_racemase/Decarboxylase_C"/>
</dbReference>
<reference evidence="9 10" key="1">
    <citation type="submission" date="2018-03" db="EMBL/GenBank/DDBJ databases">
        <title>Bacillus urumqiensis sp. nov., a moderately haloalkaliphilic bacterium isolated from a salt lake.</title>
        <authorList>
            <person name="Zhao B."/>
            <person name="Liao Z."/>
        </authorList>
    </citation>
    <scope>NUCLEOTIDE SEQUENCE [LARGE SCALE GENOMIC DNA]</scope>
    <source>
        <strain evidence="9 10">BZ-SZ-XJ18</strain>
    </source>
</reference>
<dbReference type="GO" id="GO:0030632">
    <property type="term" value="P:D-alanine biosynthetic process"/>
    <property type="evidence" value="ECO:0007669"/>
    <property type="project" value="UniProtKB-UniRule"/>
</dbReference>
<dbReference type="AlphaFoldDB" id="A0A2P6MI08"/>
<feature type="modified residue" description="N6-(pyridoxal phosphate)lysine" evidence="5 6">
    <location>
        <position position="38"/>
    </location>
</feature>
<dbReference type="FunFam" id="2.40.37.10:FF:000006">
    <property type="entry name" value="Alanine racemase"/>
    <property type="match status" value="1"/>
</dbReference>
<feature type="active site" description="Proton acceptor; specific for L-alanine" evidence="5">
    <location>
        <position position="268"/>
    </location>
</feature>
<keyword evidence="3 5" id="KW-0663">Pyridoxal phosphate</keyword>
<keyword evidence="10" id="KW-1185">Reference proteome</keyword>
<dbReference type="PANTHER" id="PTHR30511:SF0">
    <property type="entry name" value="ALANINE RACEMASE, CATABOLIC-RELATED"/>
    <property type="match status" value="1"/>
</dbReference>
<dbReference type="Gene3D" id="2.40.37.10">
    <property type="entry name" value="Lyase, Ornithine Decarboxylase, Chain A, domain 1"/>
    <property type="match status" value="1"/>
</dbReference>
<dbReference type="GO" id="GO:0030170">
    <property type="term" value="F:pyridoxal phosphate binding"/>
    <property type="evidence" value="ECO:0007669"/>
    <property type="project" value="UniProtKB-UniRule"/>
</dbReference>
<dbReference type="HAMAP" id="MF_01201">
    <property type="entry name" value="Ala_racemase"/>
    <property type="match status" value="1"/>
</dbReference>
<dbReference type="OrthoDB" id="9813814at2"/>
<dbReference type="EC" id="5.1.1.1" evidence="5"/>
<name>A0A2P6MI08_ALKUR</name>
<comment type="cofactor">
    <cofactor evidence="2 5 6">
        <name>pyridoxal 5'-phosphate</name>
        <dbReference type="ChEBI" id="CHEBI:597326"/>
    </cofactor>
</comment>
<dbReference type="InterPro" id="IPR000821">
    <property type="entry name" value="Ala_racemase"/>
</dbReference>